<dbReference type="AlphaFoldDB" id="A0AAC9L909"/>
<dbReference type="PANTHER" id="PTHR43767:SF1">
    <property type="entry name" value="NONRIBOSOMAL PEPTIDE SYNTHASE PES1 (EUROFUNG)-RELATED"/>
    <property type="match status" value="1"/>
</dbReference>
<keyword evidence="3" id="KW-1185">Reference proteome</keyword>
<sequence length="447" mass="48262">MSRSDTPNSVWTGLRGIRTLIDNGVLRPMRPDRLIRMLAAMWRWNTSLPLGYATGAVRHPDRPAVIDEHGAVSYAELSERTTRLANGLAGQGVREGSWLGVLCGNHRALVETLVAGSKLGAKILLLTDALSPAQVARFLDDQQVDTVVIDHEFRPRLRAVDRALTTIIAWSETPVSAITIEQLIIDSTSTPRARRQDPEDVVVLTSTSHGLATAVPSRTPSRITPAATVFGRIPLEAGERTLMAAPLSHTWGMSALHLTVVLGATLILLREPDAASMLSTLRRYRCTSMFTRPSMLHGLVEAGPPPEGLPALRAVVSTGAQLPGELAARFRDEFGPVLHNLYGTTELSWVSIATPADLRRAPGTVGRPPRDIRVTIRDEQGTLLPPGESGRIFVEGAGWELQREQDTIAQSFGPAGRAFTGDLGHLDATGLLFVDGSASDTHSTDHE</sequence>
<dbReference type="RefSeq" id="WP_075739520.1">
    <property type="nucleotide sequence ID" value="NZ_CP016076.1"/>
</dbReference>
<proteinExistence type="predicted"/>
<accession>A0AAC9L909</accession>
<dbReference type="Proteomes" id="UP000185511">
    <property type="component" value="Chromosome"/>
</dbReference>
<dbReference type="InterPro" id="IPR042099">
    <property type="entry name" value="ANL_N_sf"/>
</dbReference>
<dbReference type="CDD" id="cd04433">
    <property type="entry name" value="AFD_class_I"/>
    <property type="match status" value="1"/>
</dbReference>
<dbReference type="EC" id="6.2.1.-" evidence="2"/>
<evidence type="ECO:0000259" key="1">
    <source>
        <dbReference type="Pfam" id="PF00501"/>
    </source>
</evidence>
<dbReference type="Gene3D" id="3.40.50.12780">
    <property type="entry name" value="N-terminal domain of ligase-like"/>
    <property type="match status" value="1"/>
</dbReference>
<gene>
    <name evidence="2" type="ORF">UA74_06685</name>
</gene>
<feature type="domain" description="AMP-dependent synthetase/ligase" evidence="1">
    <location>
        <begin position="56"/>
        <end position="398"/>
    </location>
</feature>
<dbReference type="InterPro" id="IPR000873">
    <property type="entry name" value="AMP-dep_synth/lig_dom"/>
</dbReference>
<evidence type="ECO:0000313" key="3">
    <source>
        <dbReference type="Proteomes" id="UP000185511"/>
    </source>
</evidence>
<organism evidence="2 3">
    <name type="scientific">Actinoalloteichus fjordicus</name>
    <dbReference type="NCBI Taxonomy" id="1612552"/>
    <lineage>
        <taxon>Bacteria</taxon>
        <taxon>Bacillati</taxon>
        <taxon>Actinomycetota</taxon>
        <taxon>Actinomycetes</taxon>
        <taxon>Pseudonocardiales</taxon>
        <taxon>Pseudonocardiaceae</taxon>
        <taxon>Actinoalloteichus</taxon>
    </lineage>
</organism>
<dbReference type="Pfam" id="PF00501">
    <property type="entry name" value="AMP-binding"/>
    <property type="match status" value="1"/>
</dbReference>
<evidence type="ECO:0000313" key="2">
    <source>
        <dbReference type="EMBL" id="APU13408.1"/>
    </source>
</evidence>
<dbReference type="EMBL" id="CP016076">
    <property type="protein sequence ID" value="APU13408.1"/>
    <property type="molecule type" value="Genomic_DNA"/>
</dbReference>
<dbReference type="GO" id="GO:0016874">
    <property type="term" value="F:ligase activity"/>
    <property type="evidence" value="ECO:0007669"/>
    <property type="project" value="UniProtKB-KW"/>
</dbReference>
<name>A0AAC9L909_9PSEU</name>
<dbReference type="PANTHER" id="PTHR43767">
    <property type="entry name" value="LONG-CHAIN-FATTY-ACID--COA LIGASE"/>
    <property type="match status" value="1"/>
</dbReference>
<reference evidence="3" key="1">
    <citation type="submission" date="2016-06" db="EMBL/GenBank/DDBJ databases">
        <title>Complete genome sequence of Actinoalloteichus fjordicus DSM 46855 (=ADI127-17), type strain of the new species Actinoalloteichus fjordicus.</title>
        <authorList>
            <person name="Ruckert C."/>
            <person name="Nouioui I."/>
            <person name="Willmese J."/>
            <person name="van Wezel G."/>
            <person name="Klenk H.-P."/>
            <person name="Kalinowski J."/>
            <person name="Zotchev S.B."/>
        </authorList>
    </citation>
    <scope>NUCLEOTIDE SEQUENCE [LARGE SCALE GENOMIC DNA]</scope>
    <source>
        <strain evidence="3">ADI127-7</strain>
    </source>
</reference>
<dbReference type="InterPro" id="IPR050237">
    <property type="entry name" value="ATP-dep_AMP-bd_enzyme"/>
</dbReference>
<dbReference type="KEGG" id="acad:UA74_06685"/>
<protein>
    <submittedName>
        <fullName evidence="2">Acyl-CoA synthetase (AMP-forming)/AMP-acid ligase II</fullName>
        <ecNumber evidence="2">6.2.1.-</ecNumber>
    </submittedName>
</protein>
<dbReference type="SUPFAM" id="SSF56801">
    <property type="entry name" value="Acetyl-CoA synthetase-like"/>
    <property type="match status" value="1"/>
</dbReference>
<keyword evidence="2" id="KW-0436">Ligase</keyword>